<dbReference type="Proteomes" id="UP000663852">
    <property type="component" value="Unassembled WGS sequence"/>
</dbReference>
<dbReference type="Pfam" id="PF02338">
    <property type="entry name" value="OTU"/>
    <property type="match status" value="1"/>
</dbReference>
<dbReference type="EMBL" id="CAJNOJ010000417">
    <property type="protein sequence ID" value="CAF1440827.1"/>
    <property type="molecule type" value="Genomic_DNA"/>
</dbReference>
<comment type="caution">
    <text evidence="4">The sequence shown here is derived from an EMBL/GenBank/DDBJ whole genome shotgun (WGS) entry which is preliminary data.</text>
</comment>
<dbReference type="CDD" id="cd22791">
    <property type="entry name" value="OTU_VRTN"/>
    <property type="match status" value="1"/>
</dbReference>
<feature type="compositionally biased region" description="Basic and acidic residues" evidence="1">
    <location>
        <begin position="310"/>
        <end position="360"/>
    </location>
</feature>
<gene>
    <name evidence="4" type="ORF">EDS130_LOCUS38858</name>
    <name evidence="3" type="ORF">XAT740_LOCUS19903</name>
</gene>
<evidence type="ECO:0000256" key="1">
    <source>
        <dbReference type="SAM" id="MobiDB-lite"/>
    </source>
</evidence>
<dbReference type="PROSITE" id="PS50802">
    <property type="entry name" value="OTU"/>
    <property type="match status" value="1"/>
</dbReference>
<reference evidence="4" key="1">
    <citation type="submission" date="2021-02" db="EMBL/GenBank/DDBJ databases">
        <authorList>
            <person name="Nowell W R."/>
        </authorList>
    </citation>
    <scope>NUCLEOTIDE SEQUENCE</scope>
</reference>
<sequence length="551" mass="63896">MSRGQKFGRLLRLLERCSERVAYYEEIGSAVHRIRRIESIMTPLEFRPYGVFDDRIHVVDLVAKQYLEKAATDVQHLIPVDVDGDGNCLYHSILLLMNNSTLTTSELRVRTIIELVTNQDFYGNAYTYVVQPIDIAIKAICRNRTYSELYEICALCSILKCNIRSVYPEIDFRDDMAVMNSIFQPIPPIVANYQVAILWCNLWKEMDVRAVNNSTWSPNHFVSLLLPSLQSGSSSSNHRISLAKTPEKKTVKNNVVAQIRLSDFESSPSRRLRSDSRMSGDQIQLINLDAIEQHSKDDEPKRQMRLSILRERARSRRNSETDQQRQDRLVKVKERARSRRASEVEGQRQNRLDQNKERVRSIRMNETLNESESRLEENRRRVESIRMNETETERESRLEQNRQCVESIRMNETDEEHQIRINHQRIRSQANRTNKRLDKETSDITDIQGHSIHAHSSRNRNNFRNVGGSTNDFFLNETMTSIQKNQTSSAWPAPIPTALKEACLQQFLQRMSMSALAEVTCAICNIRTPEQQSKKIATSEIPHLHLLKVSD</sequence>
<dbReference type="EMBL" id="CAJNOR010001372">
    <property type="protein sequence ID" value="CAF1131041.1"/>
    <property type="molecule type" value="Genomic_DNA"/>
</dbReference>
<dbReference type="InterPro" id="IPR038765">
    <property type="entry name" value="Papain-like_cys_pep_sf"/>
</dbReference>
<dbReference type="InterPro" id="IPR003323">
    <property type="entry name" value="OTU_dom"/>
</dbReference>
<dbReference type="InterPro" id="IPR047273">
    <property type="entry name" value="VRTN_OTU_dom"/>
</dbReference>
<organism evidence="4 6">
    <name type="scientific">Adineta ricciae</name>
    <name type="common">Rotifer</name>
    <dbReference type="NCBI Taxonomy" id="249248"/>
    <lineage>
        <taxon>Eukaryota</taxon>
        <taxon>Metazoa</taxon>
        <taxon>Spiralia</taxon>
        <taxon>Gnathifera</taxon>
        <taxon>Rotifera</taxon>
        <taxon>Eurotatoria</taxon>
        <taxon>Bdelloidea</taxon>
        <taxon>Adinetida</taxon>
        <taxon>Adinetidae</taxon>
        <taxon>Adineta</taxon>
    </lineage>
</organism>
<dbReference type="InterPro" id="IPR048998">
    <property type="entry name" value="STPR"/>
</dbReference>
<feature type="domain" description="OTU" evidence="2">
    <location>
        <begin position="77"/>
        <end position="189"/>
    </location>
</feature>
<name>A0A815NZS3_ADIRI</name>
<protein>
    <recommendedName>
        <fullName evidence="2">OTU domain-containing protein</fullName>
    </recommendedName>
</protein>
<dbReference type="SUPFAM" id="SSF54001">
    <property type="entry name" value="Cysteine proteinases"/>
    <property type="match status" value="1"/>
</dbReference>
<keyword evidence="5" id="KW-1185">Reference proteome</keyword>
<dbReference type="AlphaFoldDB" id="A0A815NZS3"/>
<feature type="region of interest" description="Disordered" evidence="1">
    <location>
        <begin position="310"/>
        <end position="377"/>
    </location>
</feature>
<dbReference type="Gene3D" id="3.90.70.80">
    <property type="match status" value="1"/>
</dbReference>
<evidence type="ECO:0000313" key="5">
    <source>
        <dbReference type="Proteomes" id="UP000663828"/>
    </source>
</evidence>
<evidence type="ECO:0000259" key="2">
    <source>
        <dbReference type="PROSITE" id="PS50802"/>
    </source>
</evidence>
<evidence type="ECO:0000313" key="3">
    <source>
        <dbReference type="EMBL" id="CAF1131041.1"/>
    </source>
</evidence>
<dbReference type="Proteomes" id="UP000663828">
    <property type="component" value="Unassembled WGS sequence"/>
</dbReference>
<evidence type="ECO:0000313" key="4">
    <source>
        <dbReference type="EMBL" id="CAF1440827.1"/>
    </source>
</evidence>
<proteinExistence type="predicted"/>
<dbReference type="Pfam" id="PF21107">
    <property type="entry name" value="STPRs"/>
    <property type="match status" value="1"/>
</dbReference>
<dbReference type="OrthoDB" id="10043303at2759"/>
<accession>A0A815NZS3</accession>
<evidence type="ECO:0000313" key="6">
    <source>
        <dbReference type="Proteomes" id="UP000663852"/>
    </source>
</evidence>